<reference evidence="2" key="1">
    <citation type="submission" date="2023-06" db="EMBL/GenBank/DDBJ databases">
        <title>Genome-scale phylogeny and comparative genomics of the fungal order Sordariales.</title>
        <authorList>
            <consortium name="Lawrence Berkeley National Laboratory"/>
            <person name="Hensen N."/>
            <person name="Bonometti L."/>
            <person name="Westerberg I."/>
            <person name="Brannstrom I.O."/>
            <person name="Guillou S."/>
            <person name="Cros-Aarteil S."/>
            <person name="Calhoun S."/>
            <person name="Haridas S."/>
            <person name="Kuo A."/>
            <person name="Mondo S."/>
            <person name="Pangilinan J."/>
            <person name="Riley R."/>
            <person name="LaButti K."/>
            <person name="Andreopoulos B."/>
            <person name="Lipzen A."/>
            <person name="Chen C."/>
            <person name="Yanf M."/>
            <person name="Daum C."/>
            <person name="Ng V."/>
            <person name="Clum A."/>
            <person name="Steindorff A."/>
            <person name="Ohm R."/>
            <person name="Martin F."/>
            <person name="Silar P."/>
            <person name="Natvig D."/>
            <person name="Lalanne C."/>
            <person name="Gautier V."/>
            <person name="Ament-velasquez S.L."/>
            <person name="Kruys A."/>
            <person name="Hutchinson M.I."/>
            <person name="Powell A.J."/>
            <person name="Barry K."/>
            <person name="Miller A.N."/>
            <person name="Grigoriev I.V."/>
            <person name="Debuchy R."/>
            <person name="Gladieux P."/>
            <person name="Thoren M.H."/>
            <person name="Johannesson H."/>
        </authorList>
    </citation>
    <scope>NUCLEOTIDE SEQUENCE</scope>
    <source>
        <strain evidence="2">SMH2392-1A</strain>
    </source>
</reference>
<name>A0AA40DHB6_9PEZI</name>
<accession>A0AA40DHB6</accession>
<dbReference type="GeneID" id="85322100"/>
<evidence type="ECO:0000313" key="3">
    <source>
        <dbReference type="Proteomes" id="UP001172101"/>
    </source>
</evidence>
<evidence type="ECO:0000313" key="2">
    <source>
        <dbReference type="EMBL" id="KAK0703549.1"/>
    </source>
</evidence>
<feature type="compositionally biased region" description="Polar residues" evidence="1">
    <location>
        <begin position="544"/>
        <end position="554"/>
    </location>
</feature>
<dbReference type="EMBL" id="JAUIRO010000008">
    <property type="protein sequence ID" value="KAK0703549.1"/>
    <property type="molecule type" value="Genomic_DNA"/>
</dbReference>
<feature type="compositionally biased region" description="Gly residues" evidence="1">
    <location>
        <begin position="567"/>
        <end position="576"/>
    </location>
</feature>
<feature type="compositionally biased region" description="Low complexity" evidence="1">
    <location>
        <begin position="349"/>
        <end position="359"/>
    </location>
</feature>
<proteinExistence type="predicted"/>
<gene>
    <name evidence="2" type="ORF">B0T26DRAFT_657962</name>
</gene>
<feature type="region of interest" description="Disordered" evidence="1">
    <location>
        <begin position="446"/>
        <end position="576"/>
    </location>
</feature>
<comment type="caution">
    <text evidence="2">The sequence shown here is derived from an EMBL/GenBank/DDBJ whole genome shotgun (WGS) entry which is preliminary data.</text>
</comment>
<keyword evidence="3" id="KW-1185">Reference proteome</keyword>
<sequence>MSADTVSSLFPDRPIRPLPKRRLRERLSQEVADSIRYPLAPQSVAPLFPYPYPLREEEQTPSSGHARGGPSELEPGQARRNGPGAESDDEDAALKRGVATRSGADPSGRPGLLPPKSEQQGRHANSHLPLSATSSVDGYDSFENTNNKKKRKIPTAQDSALIGIHIINDLNSGAASLAAAAQSAESHALSLPPSPTPYYGSGNFASGTQNVAGPGRGRYGRPRSGRSPLRPLSDSTNNWAGRNGKLRPNQWASGSSENTGIISTAIANSEKLAPRQGQENISLLHQQLVTKRSPASAQFTFTCDSQVPGTLAWPGPDFRIAPQAHQPSAARQVKENWSRTPQSSQGGHAASAMPPAADMAPKEAASKGGDGGQHQTVPTQKRTRRSLAKECNSAAKARRQQAQLYNKRHPPKPEEIWICHFCEYESIFGHPPEALVRQYEIKDRKQRQLEQQRRAQWERMKKGKHKGKKNGKPPAKNNSAAQDPNQPAGHGTAMNGNYSQGTQSEEYYDEEEYEDEEYDPVEELPPEGGMDPLGRHDHLPPHTCCNSASHIHSSYHSETHHFSVGGRSSGHGGGAT</sequence>
<organism evidence="2 3">
    <name type="scientific">Lasiosphaeria miniovina</name>
    <dbReference type="NCBI Taxonomy" id="1954250"/>
    <lineage>
        <taxon>Eukaryota</taxon>
        <taxon>Fungi</taxon>
        <taxon>Dikarya</taxon>
        <taxon>Ascomycota</taxon>
        <taxon>Pezizomycotina</taxon>
        <taxon>Sordariomycetes</taxon>
        <taxon>Sordariomycetidae</taxon>
        <taxon>Sordariales</taxon>
        <taxon>Lasiosphaeriaceae</taxon>
        <taxon>Lasiosphaeria</taxon>
    </lineage>
</organism>
<feature type="compositionally biased region" description="Low complexity" evidence="1">
    <location>
        <begin position="472"/>
        <end position="481"/>
    </location>
</feature>
<feature type="compositionally biased region" description="Acidic residues" evidence="1">
    <location>
        <begin position="506"/>
        <end position="525"/>
    </location>
</feature>
<dbReference type="RefSeq" id="XP_060290408.1">
    <property type="nucleotide sequence ID" value="XM_060438830.1"/>
</dbReference>
<evidence type="ECO:0000256" key="1">
    <source>
        <dbReference type="SAM" id="MobiDB-lite"/>
    </source>
</evidence>
<feature type="compositionally biased region" description="Basic and acidic residues" evidence="1">
    <location>
        <begin position="446"/>
        <end position="460"/>
    </location>
</feature>
<dbReference type="AlphaFoldDB" id="A0AA40DHB6"/>
<feature type="region of interest" description="Disordered" evidence="1">
    <location>
        <begin position="319"/>
        <end position="407"/>
    </location>
</feature>
<dbReference type="Proteomes" id="UP001172101">
    <property type="component" value="Unassembled WGS sequence"/>
</dbReference>
<feature type="region of interest" description="Disordered" evidence="1">
    <location>
        <begin position="203"/>
        <end position="256"/>
    </location>
</feature>
<feature type="compositionally biased region" description="Polar residues" evidence="1">
    <location>
        <begin position="494"/>
        <end position="504"/>
    </location>
</feature>
<protein>
    <submittedName>
        <fullName evidence="2">Uncharacterized protein</fullName>
    </submittedName>
</protein>
<feature type="compositionally biased region" description="Basic residues" evidence="1">
    <location>
        <begin position="461"/>
        <end position="471"/>
    </location>
</feature>
<feature type="region of interest" description="Disordered" evidence="1">
    <location>
        <begin position="1"/>
        <end position="151"/>
    </location>
</feature>